<evidence type="ECO:0008006" key="4">
    <source>
        <dbReference type="Google" id="ProtNLM"/>
    </source>
</evidence>
<feature type="compositionally biased region" description="Basic residues" evidence="1">
    <location>
        <begin position="149"/>
        <end position="160"/>
    </location>
</feature>
<organism evidence="3">
    <name type="scientific">Aegilops tauschii</name>
    <name type="common">Tausch's goatgrass</name>
    <name type="synonym">Aegilops squarrosa</name>
    <dbReference type="NCBI Taxonomy" id="37682"/>
    <lineage>
        <taxon>Eukaryota</taxon>
        <taxon>Viridiplantae</taxon>
        <taxon>Streptophyta</taxon>
        <taxon>Embryophyta</taxon>
        <taxon>Tracheophyta</taxon>
        <taxon>Spermatophyta</taxon>
        <taxon>Magnoliopsida</taxon>
        <taxon>Liliopsida</taxon>
        <taxon>Poales</taxon>
        <taxon>Poaceae</taxon>
        <taxon>BOP clade</taxon>
        <taxon>Pooideae</taxon>
        <taxon>Triticodae</taxon>
        <taxon>Triticeae</taxon>
        <taxon>Triticinae</taxon>
        <taxon>Aegilops</taxon>
    </lineage>
</organism>
<dbReference type="AlphaFoldDB" id="M8C8V0"/>
<evidence type="ECO:0000256" key="2">
    <source>
        <dbReference type="SAM" id="Phobius"/>
    </source>
</evidence>
<dbReference type="NCBIfam" id="TIGR01571">
    <property type="entry name" value="A_thal_Cys_rich"/>
    <property type="match status" value="1"/>
</dbReference>
<feature type="transmembrane region" description="Helical" evidence="2">
    <location>
        <begin position="446"/>
        <end position="469"/>
    </location>
</feature>
<sequence>MAQSTEDLTQRLPADVLRMEDVFTDGELMHLAFDPARVTTLRGGGTQKRPADDIMHQEEPANTDAKNDHIAIYFIDSPQQTERGVLGDKTNGQDYSFQQHLETPSSPPCYSTDHMLGADQRYYNSNNGSPSSSSSSSSQQQQQHERSSHSPRRRQSTRRRLAAAVPFVRKIDWGSLWGKSKEWIKNPMNMALFVWIVAVGISGAILFMVMTGMLNAVLRTKSQEDTWFEVNNQILNALFTLMCLYNHPRRFYHLALLCRWRATDMAALREVYCKGGTVKPNERRHMMVVVLLLHLNCLAQYALCGLNLGLPRSRRPPVGVGLTVSVAICAPAVASMYNNLSPLGKDYEVQAADDEEQESSSSGSRQRLQHKTVERRYSFSPSPPQRQGEMGAVVIAVAAEEDGMSPEWSGGLVADLWEDISLAYLSLFCSCCVFGWNAGRLGFGNAYVHAATFILLCLAPFFIFTLAAINIDNEAARLALSLGGTLLCVLGLLYGGFWRIQMRRRFGLPGNGFCCGRPDVTDCFQWLCCCPCALAQEVRTADAYDIVHHRMVCRRDSRRPGDGDDHEEEGASSSSRVQMQQPLRFAGVFASDTSTSTIPPAVPVGIQKQNEKSPNYFAYVKKSAHMEMQFVWQQITGHSSVSRHSKSKRKITAHHDHKVKSLALYQLS</sequence>
<evidence type="ECO:0000256" key="1">
    <source>
        <dbReference type="SAM" id="MobiDB-lite"/>
    </source>
</evidence>
<feature type="region of interest" description="Disordered" evidence="1">
    <location>
        <begin position="556"/>
        <end position="576"/>
    </location>
</feature>
<dbReference type="GO" id="GO:0051762">
    <property type="term" value="P:sesquiterpene biosynthetic process"/>
    <property type="evidence" value="ECO:0007669"/>
    <property type="project" value="TreeGrafter"/>
</dbReference>
<feature type="transmembrane region" description="Helical" evidence="2">
    <location>
        <begin position="475"/>
        <end position="497"/>
    </location>
</feature>
<name>M8C8V0_AEGTA</name>
<keyword evidence="2" id="KW-0472">Membrane</keyword>
<proteinExistence type="predicted"/>
<feature type="transmembrane region" description="Helical" evidence="2">
    <location>
        <begin position="420"/>
        <end position="439"/>
    </location>
</feature>
<reference evidence="3" key="1">
    <citation type="submission" date="2015-06" db="UniProtKB">
        <authorList>
            <consortium name="EnsemblPlants"/>
        </authorList>
    </citation>
    <scope>IDENTIFICATION</scope>
</reference>
<protein>
    <recommendedName>
        <fullName evidence="4">PLAC8 family protein</fullName>
    </recommendedName>
</protein>
<dbReference type="ExpressionAtlas" id="M8C8V0">
    <property type="expression patterns" value="baseline"/>
</dbReference>
<feature type="compositionally biased region" description="Basic and acidic residues" evidence="1">
    <location>
        <begin position="49"/>
        <end position="62"/>
    </location>
</feature>
<feature type="transmembrane region" description="Helical" evidence="2">
    <location>
        <begin position="318"/>
        <end position="337"/>
    </location>
</feature>
<keyword evidence="2" id="KW-0812">Transmembrane</keyword>
<dbReference type="Pfam" id="PF11204">
    <property type="entry name" value="DUF2985"/>
    <property type="match status" value="1"/>
</dbReference>
<feature type="region of interest" description="Disordered" evidence="1">
    <location>
        <begin position="41"/>
        <end position="62"/>
    </location>
</feature>
<feature type="compositionally biased region" description="Low complexity" evidence="1">
    <location>
        <begin position="129"/>
        <end position="142"/>
    </location>
</feature>
<accession>M8C8V0</accession>
<evidence type="ECO:0000313" key="3">
    <source>
        <dbReference type="EnsemblPlants" id="EMT11548"/>
    </source>
</evidence>
<dbReference type="PANTHER" id="PTHR31045:SF24">
    <property type="entry name" value="PLAC8 FAMILY PROTEIN"/>
    <property type="match status" value="1"/>
</dbReference>
<feature type="region of interest" description="Disordered" evidence="1">
    <location>
        <begin position="351"/>
        <end position="388"/>
    </location>
</feature>
<feature type="transmembrane region" description="Helical" evidence="2">
    <location>
        <begin position="286"/>
        <end position="306"/>
    </location>
</feature>
<keyword evidence="2" id="KW-1133">Transmembrane helix</keyword>
<dbReference type="EnsemblPlants" id="EMT11548">
    <property type="protein sequence ID" value="EMT11548"/>
    <property type="gene ID" value="F775_19751"/>
</dbReference>
<dbReference type="PANTHER" id="PTHR31045">
    <property type="entry name" value="PLAC8 FAMILY PROTEIN-RELATED"/>
    <property type="match status" value="1"/>
</dbReference>
<feature type="region of interest" description="Disordered" evidence="1">
    <location>
        <begin position="120"/>
        <end position="160"/>
    </location>
</feature>
<dbReference type="InterPro" id="IPR006461">
    <property type="entry name" value="PLAC_motif_containing"/>
</dbReference>
<feature type="transmembrane region" description="Helical" evidence="2">
    <location>
        <begin position="190"/>
        <end position="218"/>
    </location>
</feature>
<dbReference type="Pfam" id="PF04749">
    <property type="entry name" value="PLAC8"/>
    <property type="match status" value="1"/>
</dbReference>
<dbReference type="GO" id="GO:0009975">
    <property type="term" value="F:cyclase activity"/>
    <property type="evidence" value="ECO:0007669"/>
    <property type="project" value="TreeGrafter"/>
</dbReference>
<dbReference type="InterPro" id="IPR021369">
    <property type="entry name" value="DUF2985"/>
</dbReference>